<keyword evidence="2" id="KW-1133">Transmembrane helix</keyword>
<evidence type="ECO:0000256" key="3">
    <source>
        <dbReference type="SAM" id="SignalP"/>
    </source>
</evidence>
<reference evidence="4 5" key="1">
    <citation type="submission" date="2020-10" db="EMBL/GenBank/DDBJ databases">
        <title>Wide distribution of Phycisphaera-like planctomycetes from WD2101 soil group in peatlands and genome analysis of the first cultivated representative.</title>
        <authorList>
            <person name="Dedysh S.N."/>
            <person name="Beletsky A.V."/>
            <person name="Ivanova A."/>
            <person name="Kulichevskaya I.S."/>
            <person name="Suzina N.E."/>
            <person name="Philippov D.A."/>
            <person name="Rakitin A.L."/>
            <person name="Mardanov A.V."/>
            <person name="Ravin N.V."/>
        </authorList>
    </citation>
    <scope>NUCLEOTIDE SEQUENCE [LARGE SCALE GENOMIC DNA]</scope>
    <source>
        <strain evidence="4 5">M1803</strain>
    </source>
</reference>
<sequence>MNVSRTFILIAFVAGALAGGAADALACSVPVFRFALNYWPGDPYQLRSQDARLSDDLHINLEQKPATSQTARLSLGDREIWSGELTPATLADLVDSPARRELRARILRGESIVWLLVESGDADKDAAAEAALTKRLKYLESIAVVPEMQPNDPANRLGPGPTLTVRYSILRLSRKDPKEQLTLAMLDRDGTDKTTPIAYPVFGRCRVLIALPQEKLTQDNIDEVCQYLTAACSCEVKDRRIGWDLLVQCDWDQELAKVEQRRRLGQDETGTAAATQPTGGSATAAPATKPVSQADLVPEVVVLQARPLPAAAVSAPASPSSWISPLVAVVGGIVILAGVAGLFAMRKRS</sequence>
<keyword evidence="5" id="KW-1185">Reference proteome</keyword>
<evidence type="ECO:0000313" key="5">
    <source>
        <dbReference type="Proteomes" id="UP000593765"/>
    </source>
</evidence>
<name>A0A7M2WW65_9BACT</name>
<feature type="chain" id="PRO_5034750115" evidence="3">
    <location>
        <begin position="27"/>
        <end position="349"/>
    </location>
</feature>
<evidence type="ECO:0000313" key="4">
    <source>
        <dbReference type="EMBL" id="QOV89735.1"/>
    </source>
</evidence>
<evidence type="ECO:0000256" key="2">
    <source>
        <dbReference type="SAM" id="Phobius"/>
    </source>
</evidence>
<organism evidence="4 5">
    <name type="scientific">Humisphaera borealis</name>
    <dbReference type="NCBI Taxonomy" id="2807512"/>
    <lineage>
        <taxon>Bacteria</taxon>
        <taxon>Pseudomonadati</taxon>
        <taxon>Planctomycetota</taxon>
        <taxon>Phycisphaerae</taxon>
        <taxon>Tepidisphaerales</taxon>
        <taxon>Tepidisphaeraceae</taxon>
        <taxon>Humisphaera</taxon>
    </lineage>
</organism>
<keyword evidence="3" id="KW-0732">Signal</keyword>
<dbReference type="EMBL" id="CP063458">
    <property type="protein sequence ID" value="QOV89735.1"/>
    <property type="molecule type" value="Genomic_DNA"/>
</dbReference>
<feature type="signal peptide" evidence="3">
    <location>
        <begin position="1"/>
        <end position="26"/>
    </location>
</feature>
<feature type="region of interest" description="Disordered" evidence="1">
    <location>
        <begin position="262"/>
        <end position="290"/>
    </location>
</feature>
<dbReference type="Proteomes" id="UP000593765">
    <property type="component" value="Chromosome"/>
</dbReference>
<feature type="compositionally biased region" description="Low complexity" evidence="1">
    <location>
        <begin position="269"/>
        <end position="290"/>
    </location>
</feature>
<protein>
    <submittedName>
        <fullName evidence="4">Uncharacterized protein</fullName>
    </submittedName>
</protein>
<feature type="transmembrane region" description="Helical" evidence="2">
    <location>
        <begin position="322"/>
        <end position="345"/>
    </location>
</feature>
<dbReference type="KEGG" id="hbs:IPV69_26720"/>
<dbReference type="RefSeq" id="WP_206292792.1">
    <property type="nucleotide sequence ID" value="NZ_CP063458.1"/>
</dbReference>
<proteinExistence type="predicted"/>
<keyword evidence="2" id="KW-0472">Membrane</keyword>
<gene>
    <name evidence="4" type="ORF">IPV69_26720</name>
</gene>
<evidence type="ECO:0000256" key="1">
    <source>
        <dbReference type="SAM" id="MobiDB-lite"/>
    </source>
</evidence>
<accession>A0A7M2WW65</accession>
<dbReference type="AlphaFoldDB" id="A0A7M2WW65"/>
<keyword evidence="2" id="KW-0812">Transmembrane</keyword>